<sequence>MVNSKQASACVISLLASIIKQLLEFSYYALNLMPSFFQVFVCDTFLPSFLYPTDLISVGSSFRVAFSNSVHILLLICRRAPGHILRQLEDKEKKKIYNKTFT</sequence>
<evidence type="ECO:0000313" key="3">
    <source>
        <dbReference type="Proteomes" id="UP000030742"/>
    </source>
</evidence>
<evidence type="ECO:0000256" key="1">
    <source>
        <dbReference type="SAM" id="Phobius"/>
    </source>
</evidence>
<protein>
    <submittedName>
        <fullName evidence="2">Uncharacterized protein</fullName>
    </submittedName>
</protein>
<proteinExistence type="predicted"/>
<keyword evidence="1" id="KW-0812">Transmembrane</keyword>
<feature type="transmembrane region" description="Helical" evidence="1">
    <location>
        <begin position="7"/>
        <end position="30"/>
    </location>
</feature>
<evidence type="ECO:0000313" key="2">
    <source>
        <dbReference type="EMBL" id="ERL88223.1"/>
    </source>
</evidence>
<organism evidence="2 3">
    <name type="scientific">Dendroctonus ponderosae</name>
    <name type="common">Mountain pine beetle</name>
    <dbReference type="NCBI Taxonomy" id="77166"/>
    <lineage>
        <taxon>Eukaryota</taxon>
        <taxon>Metazoa</taxon>
        <taxon>Ecdysozoa</taxon>
        <taxon>Arthropoda</taxon>
        <taxon>Hexapoda</taxon>
        <taxon>Insecta</taxon>
        <taxon>Pterygota</taxon>
        <taxon>Neoptera</taxon>
        <taxon>Endopterygota</taxon>
        <taxon>Coleoptera</taxon>
        <taxon>Polyphaga</taxon>
        <taxon>Cucujiformia</taxon>
        <taxon>Curculionidae</taxon>
        <taxon>Scolytinae</taxon>
        <taxon>Dendroctonus</taxon>
    </lineage>
</organism>
<reference evidence="2 3" key="1">
    <citation type="journal article" date="2013" name="Genome Biol.">
        <title>Draft genome of the mountain pine beetle, Dendroctonus ponderosae Hopkins, a major forest pest.</title>
        <authorList>
            <person name="Keeling C.I."/>
            <person name="Yuen M.M."/>
            <person name="Liao N.Y."/>
            <person name="Docking T.R."/>
            <person name="Chan S.K."/>
            <person name="Taylor G.A."/>
            <person name="Palmquist D.L."/>
            <person name="Jackman S.D."/>
            <person name="Nguyen A."/>
            <person name="Li M."/>
            <person name="Henderson H."/>
            <person name="Janes J.K."/>
            <person name="Zhao Y."/>
            <person name="Pandoh P."/>
            <person name="Moore R."/>
            <person name="Sperling F.A."/>
            <person name="Huber D.P."/>
            <person name="Birol I."/>
            <person name="Jones S.J."/>
            <person name="Bohlmann J."/>
        </authorList>
    </citation>
    <scope>NUCLEOTIDE SEQUENCE</scope>
</reference>
<accession>U4U7A1</accession>
<dbReference type="EMBL" id="KB632036">
    <property type="protein sequence ID" value="ERL88223.1"/>
    <property type="molecule type" value="Genomic_DNA"/>
</dbReference>
<gene>
    <name evidence="2" type="ORF">D910_05611</name>
</gene>
<dbReference type="AlphaFoldDB" id="U4U7A1"/>
<feature type="transmembrane region" description="Helical" evidence="1">
    <location>
        <begin position="55"/>
        <end position="77"/>
    </location>
</feature>
<keyword evidence="1" id="KW-1133">Transmembrane helix</keyword>
<dbReference type="Proteomes" id="UP000030742">
    <property type="component" value="Unassembled WGS sequence"/>
</dbReference>
<keyword evidence="1" id="KW-0472">Membrane</keyword>
<name>U4U7A1_DENPD</name>